<organism evidence="3 4">
    <name type="scientific">Chaetoceros tenuissimus</name>
    <dbReference type="NCBI Taxonomy" id="426638"/>
    <lineage>
        <taxon>Eukaryota</taxon>
        <taxon>Sar</taxon>
        <taxon>Stramenopiles</taxon>
        <taxon>Ochrophyta</taxon>
        <taxon>Bacillariophyta</taxon>
        <taxon>Coscinodiscophyceae</taxon>
        <taxon>Chaetocerotophycidae</taxon>
        <taxon>Chaetocerotales</taxon>
        <taxon>Chaetocerotaceae</taxon>
        <taxon>Chaetoceros</taxon>
    </lineage>
</organism>
<keyword evidence="4" id="KW-1185">Reference proteome</keyword>
<evidence type="ECO:0000256" key="2">
    <source>
        <dbReference type="SAM" id="SignalP"/>
    </source>
</evidence>
<comment type="caution">
    <text evidence="3">The sequence shown here is derived from an EMBL/GenBank/DDBJ whole genome shotgun (WGS) entry which is preliminary data.</text>
</comment>
<dbReference type="EMBL" id="BLLK01000051">
    <property type="protein sequence ID" value="GFH55676.1"/>
    <property type="molecule type" value="Genomic_DNA"/>
</dbReference>
<feature type="chain" id="PRO_5041919391" evidence="2">
    <location>
        <begin position="17"/>
        <end position="400"/>
    </location>
</feature>
<gene>
    <name evidence="3" type="ORF">CTEN210_12152</name>
</gene>
<keyword evidence="2" id="KW-0732">Signal</keyword>
<evidence type="ECO:0000313" key="4">
    <source>
        <dbReference type="Proteomes" id="UP001054902"/>
    </source>
</evidence>
<dbReference type="Proteomes" id="UP001054902">
    <property type="component" value="Unassembled WGS sequence"/>
</dbReference>
<accession>A0AAD3D0N0</accession>
<protein>
    <submittedName>
        <fullName evidence="3">Uncharacterized protein</fullName>
    </submittedName>
</protein>
<name>A0AAD3D0N0_9STRA</name>
<evidence type="ECO:0000256" key="1">
    <source>
        <dbReference type="SAM" id="MobiDB-lite"/>
    </source>
</evidence>
<dbReference type="AlphaFoldDB" id="A0AAD3D0N0"/>
<proteinExistence type="predicted"/>
<sequence>MHVSVILAFLFQCTDAFHSSIPPTSSTGRKWLTSSTRTTSSKRRRNHANEKVLLMALDKDLKEIDDSVFKAGLSALKFINSASKNASRLAQKGIAKSLQKDTYEDGDLDVFIHTNVEKAQHQAKQSVAKLKGKEIYEDGDFEELVNDALEKSVETAVVLDYKAKQRIARMRGKDKYEFLDLEKLIDESIKAQINKFTNKSEYQIGDLSREIYQRVKNRDYSKEVGVIEKVIEILKSMQDKMSDTDIRKDWIQRELLEWDRRLMEEDRDQGRQLQKFDERLEKVSSTNKAKSEIDETKSSKLIPCTQRHDPKGYIQVKKYVYQLMDENPSRRGIEKAFRQRYPQVANRYVKSSLKNTLYRFKKEYKQDYLQDFESKKAVKSARGISNSTRNKPKWDNLDKF</sequence>
<reference evidence="3 4" key="1">
    <citation type="journal article" date="2021" name="Sci. Rep.">
        <title>The genome of the diatom Chaetoceros tenuissimus carries an ancient integrated fragment of an extant virus.</title>
        <authorList>
            <person name="Hongo Y."/>
            <person name="Kimura K."/>
            <person name="Takaki Y."/>
            <person name="Yoshida Y."/>
            <person name="Baba S."/>
            <person name="Kobayashi G."/>
            <person name="Nagasaki K."/>
            <person name="Hano T."/>
            <person name="Tomaru Y."/>
        </authorList>
    </citation>
    <scope>NUCLEOTIDE SEQUENCE [LARGE SCALE GENOMIC DNA]</scope>
    <source>
        <strain evidence="3 4">NIES-3715</strain>
    </source>
</reference>
<feature type="region of interest" description="Disordered" evidence="1">
    <location>
        <begin position="22"/>
        <end position="45"/>
    </location>
</feature>
<feature type="region of interest" description="Disordered" evidence="1">
    <location>
        <begin position="376"/>
        <end position="400"/>
    </location>
</feature>
<feature type="signal peptide" evidence="2">
    <location>
        <begin position="1"/>
        <end position="16"/>
    </location>
</feature>
<evidence type="ECO:0000313" key="3">
    <source>
        <dbReference type="EMBL" id="GFH55676.1"/>
    </source>
</evidence>